<dbReference type="PANTHER" id="PTHR33361">
    <property type="entry name" value="GLR0591 PROTEIN"/>
    <property type="match status" value="1"/>
</dbReference>
<keyword evidence="1" id="KW-0732">Signal</keyword>
<protein>
    <submittedName>
        <fullName evidence="2">DUF885 domain-containing protein</fullName>
    </submittedName>
</protein>
<dbReference type="Pfam" id="PF05960">
    <property type="entry name" value="DUF885"/>
    <property type="match status" value="1"/>
</dbReference>
<sequence>MRALIFTLLLLASSLTAAAPADDFHQLLDEHWSWYLDQHPEARTRLGDSSGNDRWNDMSLAAHFERDARRGEFLQRLQAIDVSALNEQDQLSHAMLLRRLENARRRDELGLHLMPVDMRNGPQHLHSMQEQINFQREQDYRDWLVRLQALPRLLAQYQELLEEGMLRQRTQARVVMERVPDQIDRLVAAEPEASPFFKPFLELPENLSDTVRREMRATARQVIANQVNPAFQEFGGFLASAYLPACRDQPGIGSLPGGDELYRFLAAQFTTTDMSPETIHETGKEEVARLLAEMEAVKDSVDFDGDLQAFNDFLRNDPQFYYDTAEALYEGYLAVSKRLDPELVKLFGKLPRMPYGVRPIPAEIAPDTTTAYYSRPAANGSRAGYYYVNLHRPEVRPKYEMEVLSVHEAVPGHHLQIALAQELDELPMFRKTGGETAFIEGWGLYSERLGYQMGLYTDPYSRYGQLTYDMWRAVRLVVDTGIHYFGWSRQQAIDYFMAHAGKTETDIVNEIDRYIGWPGQALAYKIGQLKMLELRARAEQALGEQFDVRAFHDTLLGAGAIPLDALEQRIDAWISAQRG</sequence>
<organism evidence="2 3">
    <name type="scientific">Kineobactrum salinum</name>
    <dbReference type="NCBI Taxonomy" id="2708301"/>
    <lineage>
        <taxon>Bacteria</taxon>
        <taxon>Pseudomonadati</taxon>
        <taxon>Pseudomonadota</taxon>
        <taxon>Gammaproteobacteria</taxon>
        <taxon>Cellvibrionales</taxon>
        <taxon>Halieaceae</taxon>
        <taxon>Kineobactrum</taxon>
    </lineage>
</organism>
<feature type="signal peptide" evidence="1">
    <location>
        <begin position="1"/>
        <end position="18"/>
    </location>
</feature>
<dbReference type="EMBL" id="CP048711">
    <property type="protein sequence ID" value="QIB64426.1"/>
    <property type="molecule type" value="Genomic_DNA"/>
</dbReference>
<accession>A0A6C0TXC0</accession>
<dbReference type="RefSeq" id="WP_163493676.1">
    <property type="nucleotide sequence ID" value="NZ_CP048711.1"/>
</dbReference>
<dbReference type="Proteomes" id="UP000477680">
    <property type="component" value="Chromosome"/>
</dbReference>
<gene>
    <name evidence="2" type="ORF">G3T16_02440</name>
</gene>
<evidence type="ECO:0000313" key="3">
    <source>
        <dbReference type="Proteomes" id="UP000477680"/>
    </source>
</evidence>
<reference evidence="2 3" key="1">
    <citation type="submission" date="2020-02" db="EMBL/GenBank/DDBJ databases">
        <title>Genome sequencing for Kineobactrum sp. M2.</title>
        <authorList>
            <person name="Park S.-J."/>
        </authorList>
    </citation>
    <scope>NUCLEOTIDE SEQUENCE [LARGE SCALE GENOMIC DNA]</scope>
    <source>
        <strain evidence="2 3">M2</strain>
    </source>
</reference>
<evidence type="ECO:0000313" key="2">
    <source>
        <dbReference type="EMBL" id="QIB64426.1"/>
    </source>
</evidence>
<dbReference type="InterPro" id="IPR010281">
    <property type="entry name" value="DUF885"/>
</dbReference>
<dbReference type="KEGG" id="kim:G3T16_02440"/>
<proteinExistence type="predicted"/>
<feature type="chain" id="PRO_5025576377" evidence="1">
    <location>
        <begin position="19"/>
        <end position="579"/>
    </location>
</feature>
<evidence type="ECO:0000256" key="1">
    <source>
        <dbReference type="SAM" id="SignalP"/>
    </source>
</evidence>
<name>A0A6C0TXC0_9GAMM</name>
<dbReference type="AlphaFoldDB" id="A0A6C0TXC0"/>
<dbReference type="PANTHER" id="PTHR33361:SF2">
    <property type="entry name" value="DUF885 DOMAIN-CONTAINING PROTEIN"/>
    <property type="match status" value="1"/>
</dbReference>
<keyword evidence="3" id="KW-1185">Reference proteome</keyword>